<keyword evidence="7" id="KW-1185">Reference proteome</keyword>
<comment type="subcellular location">
    <subcellularLocation>
        <location evidence="1">Membrane</location>
        <topology evidence="1">Multi-pass membrane protein</topology>
    </subcellularLocation>
</comment>
<feature type="transmembrane region" description="Helical" evidence="5">
    <location>
        <begin position="34"/>
        <end position="53"/>
    </location>
</feature>
<dbReference type="HOGENOM" id="CLU_181236_0_0_2"/>
<dbReference type="GO" id="GO:0016020">
    <property type="term" value="C:membrane"/>
    <property type="evidence" value="ECO:0007669"/>
    <property type="project" value="UniProtKB-SubCell"/>
</dbReference>
<keyword evidence="4 5" id="KW-0472">Membrane</keyword>
<dbReference type="InterPro" id="IPR039428">
    <property type="entry name" value="NUOK/Mnh_C1-like"/>
</dbReference>
<gene>
    <name evidence="6" type="ORF">N186_06575</name>
</gene>
<evidence type="ECO:0000256" key="4">
    <source>
        <dbReference type="ARBA" id="ARBA00023136"/>
    </source>
</evidence>
<feature type="transmembrane region" description="Helical" evidence="5">
    <location>
        <begin position="6"/>
        <end position="27"/>
    </location>
</feature>
<dbReference type="Proteomes" id="UP000015543">
    <property type="component" value="Chromosome"/>
</dbReference>
<evidence type="ECO:0000256" key="5">
    <source>
        <dbReference type="SAM" id="Phobius"/>
    </source>
</evidence>
<feature type="transmembrane region" description="Helical" evidence="5">
    <location>
        <begin position="65"/>
        <end position="85"/>
    </location>
</feature>
<dbReference type="EMBL" id="CP006646">
    <property type="protein sequence ID" value="AGT35653.1"/>
    <property type="molecule type" value="Genomic_DNA"/>
</dbReference>
<evidence type="ECO:0000256" key="2">
    <source>
        <dbReference type="ARBA" id="ARBA00022692"/>
    </source>
</evidence>
<keyword evidence="2 5" id="KW-0812">Transmembrane</keyword>
<evidence type="ECO:0000313" key="7">
    <source>
        <dbReference type="Proteomes" id="UP000015543"/>
    </source>
</evidence>
<dbReference type="AlphaFoldDB" id="S5ZEU3"/>
<accession>S5ZEU3</accession>
<evidence type="ECO:0000256" key="1">
    <source>
        <dbReference type="ARBA" id="ARBA00004141"/>
    </source>
</evidence>
<keyword evidence="3 5" id="KW-1133">Transmembrane helix</keyword>
<sequence>MINMNEQLILIGLGGVLAVSGLCIVAATRNLIKIAMGMQAIILGSLLITAVALNSLPEPNVDPVLLVTSVCAASETVSLSILYLAREKHRTIDPQKISKLKG</sequence>
<evidence type="ECO:0008006" key="8">
    <source>
        <dbReference type="Google" id="ProtNLM"/>
    </source>
</evidence>
<protein>
    <recommendedName>
        <fullName evidence="8">NADH-quinone oxidoreductase subunit K</fullName>
    </recommendedName>
</protein>
<organism evidence="6 7">
    <name type="scientific">Thermofilum adornatum</name>
    <dbReference type="NCBI Taxonomy" id="1365176"/>
    <lineage>
        <taxon>Archaea</taxon>
        <taxon>Thermoproteota</taxon>
        <taxon>Thermoprotei</taxon>
        <taxon>Thermofilales</taxon>
        <taxon>Thermofilaceae</taxon>
        <taxon>Thermofilum</taxon>
    </lineage>
</organism>
<dbReference type="Gene3D" id="1.10.287.3510">
    <property type="match status" value="1"/>
</dbReference>
<evidence type="ECO:0000256" key="3">
    <source>
        <dbReference type="ARBA" id="ARBA00022989"/>
    </source>
</evidence>
<name>S5ZEU3_9CREN</name>
<dbReference type="Pfam" id="PF00420">
    <property type="entry name" value="Oxidored_q2"/>
    <property type="match status" value="1"/>
</dbReference>
<proteinExistence type="predicted"/>
<dbReference type="KEGG" id="thb:N186_06575"/>
<dbReference type="PATRIC" id="fig|1365176.7.peg.1294"/>
<reference evidence="6 7" key="1">
    <citation type="journal article" date="2013" name="Genome Announc.">
        <title>Complete Genomic Sequence of 'Thermofilum adornatus' Strain 1910bT, a Hyperthermophilic Anaerobic Organotrophic Crenarchaeon.</title>
        <authorList>
            <person name="Dominova I.N."/>
            <person name="Kublanov I.V."/>
            <person name="Podosokorskaya O.A."/>
            <person name="Derbikova K.S."/>
            <person name="Patrushev M.V."/>
            <person name="Toshchakov S.V."/>
        </authorList>
    </citation>
    <scope>NUCLEOTIDE SEQUENCE [LARGE SCALE GENOMIC DNA]</scope>
    <source>
        <strain evidence="7">1910b</strain>
    </source>
</reference>
<dbReference type="eggNOG" id="arCOG15032">
    <property type="taxonomic scope" value="Archaea"/>
</dbReference>
<evidence type="ECO:0000313" key="6">
    <source>
        <dbReference type="EMBL" id="AGT35653.1"/>
    </source>
</evidence>